<dbReference type="PANTHER" id="PTHR34512">
    <property type="entry name" value="CELL SURFACE PROTEIN"/>
    <property type="match status" value="1"/>
</dbReference>
<feature type="region of interest" description="Disordered" evidence="1">
    <location>
        <begin position="1"/>
        <end position="24"/>
    </location>
</feature>
<name>S3ZJR2_9ACTN</name>
<keyword evidence="2" id="KW-0812">Transmembrane</keyword>
<dbReference type="Pfam" id="PF13360">
    <property type="entry name" value="PQQ_2"/>
    <property type="match status" value="2"/>
</dbReference>
<organism evidence="4 5">
    <name type="scientific">Streptomyces aurantiacus JA 4570</name>
    <dbReference type="NCBI Taxonomy" id="1286094"/>
    <lineage>
        <taxon>Bacteria</taxon>
        <taxon>Bacillati</taxon>
        <taxon>Actinomycetota</taxon>
        <taxon>Actinomycetes</taxon>
        <taxon>Kitasatosporales</taxon>
        <taxon>Streptomycetaceae</taxon>
        <taxon>Streptomyces</taxon>
        <taxon>Streptomyces aurantiacus group</taxon>
    </lineage>
</organism>
<protein>
    <recommendedName>
        <fullName evidence="3">Pyrrolo-quinoline quinone repeat domain-containing protein</fullName>
    </recommendedName>
</protein>
<dbReference type="InterPro" id="IPR002372">
    <property type="entry name" value="PQQ_rpt_dom"/>
</dbReference>
<feature type="compositionally biased region" description="Basic and acidic residues" evidence="1">
    <location>
        <begin position="50"/>
        <end position="60"/>
    </location>
</feature>
<feature type="transmembrane region" description="Helical" evidence="2">
    <location>
        <begin position="27"/>
        <end position="47"/>
    </location>
</feature>
<evidence type="ECO:0000313" key="5">
    <source>
        <dbReference type="Proteomes" id="UP000014629"/>
    </source>
</evidence>
<dbReference type="SUPFAM" id="SSF50998">
    <property type="entry name" value="Quinoprotein alcohol dehydrogenase-like"/>
    <property type="match status" value="1"/>
</dbReference>
<dbReference type="SMART" id="SM00564">
    <property type="entry name" value="PQQ"/>
    <property type="match status" value="4"/>
</dbReference>
<keyword evidence="2" id="KW-0472">Membrane</keyword>
<dbReference type="Gene3D" id="2.130.10.10">
    <property type="entry name" value="YVTN repeat-like/Quinoprotein amine dehydrogenase"/>
    <property type="match status" value="1"/>
</dbReference>
<evidence type="ECO:0000256" key="2">
    <source>
        <dbReference type="SAM" id="Phobius"/>
    </source>
</evidence>
<feature type="domain" description="Pyrrolo-quinoline quinone repeat" evidence="3">
    <location>
        <begin position="134"/>
        <end position="254"/>
    </location>
</feature>
<feature type="compositionally biased region" description="Low complexity" evidence="1">
    <location>
        <begin position="62"/>
        <end position="76"/>
    </location>
</feature>
<evidence type="ECO:0000256" key="1">
    <source>
        <dbReference type="SAM" id="MobiDB-lite"/>
    </source>
</evidence>
<dbReference type="PANTHER" id="PTHR34512:SF30">
    <property type="entry name" value="OUTER MEMBRANE PROTEIN ASSEMBLY FACTOR BAMB"/>
    <property type="match status" value="1"/>
</dbReference>
<keyword evidence="5" id="KW-1185">Reference proteome</keyword>
<reference evidence="4 5" key="1">
    <citation type="submission" date="2013-02" db="EMBL/GenBank/DDBJ databases">
        <title>Draft Genome Sequence of Streptomyces aurantiacus, Which Produces Setomimycin.</title>
        <authorList>
            <person name="Gruening B.A."/>
            <person name="Praeg A."/>
            <person name="Erxleben A."/>
            <person name="Guenther S."/>
            <person name="Mueller M."/>
        </authorList>
    </citation>
    <scope>NUCLEOTIDE SEQUENCE [LARGE SCALE GENOMIC DNA]</scope>
    <source>
        <strain evidence="4 5">JA 4570</strain>
    </source>
</reference>
<dbReference type="InterPro" id="IPR018391">
    <property type="entry name" value="PQQ_b-propeller_rpt"/>
</dbReference>
<evidence type="ECO:0000259" key="3">
    <source>
        <dbReference type="Pfam" id="PF13360"/>
    </source>
</evidence>
<dbReference type="Proteomes" id="UP000014629">
    <property type="component" value="Unassembled WGS sequence"/>
</dbReference>
<keyword evidence="2" id="KW-1133">Transmembrane helix</keyword>
<gene>
    <name evidence="4" type="ORF">STRAU_3944</name>
</gene>
<proteinExistence type="predicted"/>
<feature type="region of interest" description="Disordered" evidence="1">
    <location>
        <begin position="493"/>
        <end position="515"/>
    </location>
</feature>
<feature type="compositionally biased region" description="Basic and acidic residues" evidence="1">
    <location>
        <begin position="494"/>
        <end position="508"/>
    </location>
</feature>
<evidence type="ECO:0000313" key="4">
    <source>
        <dbReference type="EMBL" id="EPH42989.1"/>
    </source>
</evidence>
<feature type="domain" description="Pyrrolo-quinoline quinone repeat" evidence="3">
    <location>
        <begin position="284"/>
        <end position="415"/>
    </location>
</feature>
<sequence>MHQPLPGNPYAEPDPPARTGSSSRARALGIGAAVLALALVGGGVFLATRGDGDGRGDGSREPAAAPPASSQGPESSTGGGGQETAGPGSDDDREGRGIDVNAGRKPGEAKAWLGFDGVKLPGKGTILYDLWREGDIVAQATYDEVTAFKSADGTKAWSVRLPGPVCDTPVNASPDGKVVVVYTTSKAKQSVKCDQLQMIDLKTGKKGWHKKLVEHDLSDGTTMTHVAISGSTVMVDQDSTAHAYRVGDGKRLFSTKPQREGACFLKGVAGGSRLLQMQTCAAMTSTQHGRLRKLDPRTGKVEWTYRSKKGWSIDKVYSVDPVVVSLRKRNDYDNWAVAAVDDQGRQRSWIGLGGGKTEFEQCAGAGDSGEGVQNCPGGVVEGDTLYLGSKPKDSIGPNKLVAFDLRNGKVKWSESWGGRQLQPVPVSGEGRPGVIAYARPSGEKNGRVLRFGPGGGKPDVLLRHTSAARKTETFMFAGHTLYADGRFYVTSSRLDGKSHGAEGDDGKGRMLSYGR</sequence>
<dbReference type="PATRIC" id="fig|1286094.4.peg.3899"/>
<feature type="region of interest" description="Disordered" evidence="1">
    <location>
        <begin position="49"/>
        <end position="104"/>
    </location>
</feature>
<dbReference type="AlphaFoldDB" id="S3ZJR2"/>
<dbReference type="InterPro" id="IPR015943">
    <property type="entry name" value="WD40/YVTN_repeat-like_dom_sf"/>
</dbReference>
<dbReference type="InterPro" id="IPR011047">
    <property type="entry name" value="Quinoprotein_ADH-like_sf"/>
</dbReference>
<dbReference type="Gene3D" id="2.40.10.480">
    <property type="match status" value="1"/>
</dbReference>
<comment type="caution">
    <text evidence="4">The sequence shown here is derived from an EMBL/GenBank/DDBJ whole genome shotgun (WGS) entry which is preliminary data.</text>
</comment>
<dbReference type="EMBL" id="AOPZ01000192">
    <property type="protein sequence ID" value="EPH42989.1"/>
    <property type="molecule type" value="Genomic_DNA"/>
</dbReference>
<accession>S3ZJR2</accession>